<dbReference type="GO" id="GO:0003677">
    <property type="term" value="F:DNA binding"/>
    <property type="evidence" value="ECO:0007669"/>
    <property type="project" value="UniProtKB-KW"/>
</dbReference>
<dbReference type="NCBIfam" id="TIGR02937">
    <property type="entry name" value="sigma70-ECF"/>
    <property type="match status" value="1"/>
</dbReference>
<comment type="caution">
    <text evidence="8">The sequence shown here is derived from an EMBL/GenBank/DDBJ whole genome shotgun (WGS) entry which is preliminary data.</text>
</comment>
<name>A0A7Y6CCF5_9ACTN</name>
<dbReference type="CDD" id="cd06171">
    <property type="entry name" value="Sigma70_r4"/>
    <property type="match status" value="1"/>
</dbReference>
<proteinExistence type="predicted"/>
<dbReference type="Gene3D" id="1.20.120.1810">
    <property type="match status" value="1"/>
</dbReference>
<dbReference type="Pfam" id="PF04542">
    <property type="entry name" value="Sigma70_r2"/>
    <property type="match status" value="1"/>
</dbReference>
<reference evidence="8 9" key="1">
    <citation type="submission" date="2020-03" db="EMBL/GenBank/DDBJ databases">
        <title>Complete genome sequence of sixteen Streptomyces strains facilitates identification of candidate genes involved in plant growth-promotion in grain legumes and cereals.</title>
        <authorList>
            <person name="Gopalakrishnan S."/>
            <person name="Thakur V."/>
            <person name="Saxena R."/>
            <person name="Vadlamudi S."/>
            <person name="Purohit S."/>
            <person name="Kumar V."/>
            <person name="Rathore A."/>
            <person name="Chitikineni A."/>
            <person name="Varshney R.K."/>
        </authorList>
    </citation>
    <scope>NUCLEOTIDE SEQUENCE [LARGE SCALE GENOMIC DNA]</scope>
    <source>
        <strain evidence="8 9">KAI-180</strain>
    </source>
</reference>
<dbReference type="GO" id="GO:0006352">
    <property type="term" value="P:DNA-templated transcription initiation"/>
    <property type="evidence" value="ECO:0007669"/>
    <property type="project" value="InterPro"/>
</dbReference>
<evidence type="ECO:0000259" key="7">
    <source>
        <dbReference type="Pfam" id="PF04545"/>
    </source>
</evidence>
<keyword evidence="4" id="KW-0804">Transcription</keyword>
<gene>
    <name evidence="8" type="ORF">G6W59_18015</name>
</gene>
<dbReference type="RefSeq" id="WP_051727086.1">
    <property type="nucleotide sequence ID" value="NZ_JAANNT010000015.1"/>
</dbReference>
<dbReference type="InterPro" id="IPR000943">
    <property type="entry name" value="RNA_pol_sigma70"/>
</dbReference>
<evidence type="ECO:0000256" key="3">
    <source>
        <dbReference type="ARBA" id="ARBA00023125"/>
    </source>
</evidence>
<evidence type="ECO:0000256" key="1">
    <source>
        <dbReference type="ARBA" id="ARBA00023015"/>
    </source>
</evidence>
<keyword evidence="3" id="KW-0238">DNA-binding</keyword>
<sequence length="283" mass="31514">MKTTAPQRFPDEPDPPRTTELFRRLRATPGGEEKQRLRGALLEEWLPMARRLAARYQDCGEQYEDLCQVAALGLLKAVDRYDPDRGVSFAAFAVPTVLGELRRHFRDNTWGLHVPRRVQELRSAVRAALQVLGPLTAPRAPTVEELAAHTSLSDEEVRRGLEALHSYRPASLEELLNAETRLTLGDRRGVTEPGYVLAENRESVRRALAGLPARERLILYLRFFLSRTQRSIAAELGLSQMHVSRLITQACSRVRRDVEGGPVASGAPDAPGAEERGSPDVTP</sequence>
<dbReference type="InterPro" id="IPR014322">
    <property type="entry name" value="RNA_pol_sigma-B/F/G"/>
</dbReference>
<dbReference type="PANTHER" id="PTHR30385:SF4">
    <property type="entry name" value="RNA POLYMERASE SIGMA-E FACTOR"/>
    <property type="match status" value="1"/>
</dbReference>
<feature type="domain" description="RNA polymerase sigma-70 region 4" evidence="7">
    <location>
        <begin position="207"/>
        <end position="255"/>
    </location>
</feature>
<dbReference type="InterPro" id="IPR013325">
    <property type="entry name" value="RNA_pol_sigma_r2"/>
</dbReference>
<dbReference type="SUPFAM" id="SSF88659">
    <property type="entry name" value="Sigma3 and sigma4 domains of RNA polymerase sigma factors"/>
    <property type="match status" value="2"/>
</dbReference>
<organism evidence="8 9">
    <name type="scientific">Streptomyces odorifer</name>
    <dbReference type="NCBI Taxonomy" id="53450"/>
    <lineage>
        <taxon>Bacteria</taxon>
        <taxon>Bacillati</taxon>
        <taxon>Actinomycetota</taxon>
        <taxon>Actinomycetes</taxon>
        <taxon>Kitasatosporales</taxon>
        <taxon>Streptomycetaceae</taxon>
        <taxon>Streptomyces</taxon>
        <taxon>Streptomyces albidoflavus group</taxon>
    </lineage>
</organism>
<keyword evidence="2" id="KW-0731">Sigma factor</keyword>
<protein>
    <submittedName>
        <fullName evidence="8">SigB/SigF/SigG family RNA polymerase sigma factor</fullName>
    </submittedName>
</protein>
<evidence type="ECO:0000256" key="5">
    <source>
        <dbReference type="SAM" id="MobiDB-lite"/>
    </source>
</evidence>
<dbReference type="PANTHER" id="PTHR30385">
    <property type="entry name" value="SIGMA FACTOR F FLAGELLAR"/>
    <property type="match status" value="1"/>
</dbReference>
<dbReference type="InterPro" id="IPR014284">
    <property type="entry name" value="RNA_pol_sigma-70_dom"/>
</dbReference>
<dbReference type="InterPro" id="IPR007627">
    <property type="entry name" value="RNA_pol_sigma70_r2"/>
</dbReference>
<evidence type="ECO:0000313" key="8">
    <source>
        <dbReference type="EMBL" id="NUV30189.1"/>
    </source>
</evidence>
<dbReference type="Gene3D" id="1.20.140.160">
    <property type="match status" value="1"/>
</dbReference>
<dbReference type="Proteomes" id="UP000540128">
    <property type="component" value="Unassembled WGS sequence"/>
</dbReference>
<accession>A0A7Y6CCF5</accession>
<evidence type="ECO:0000256" key="2">
    <source>
        <dbReference type="ARBA" id="ARBA00023082"/>
    </source>
</evidence>
<keyword evidence="1" id="KW-0805">Transcription regulation</keyword>
<dbReference type="NCBIfam" id="TIGR02980">
    <property type="entry name" value="SigBFG"/>
    <property type="match status" value="1"/>
</dbReference>
<dbReference type="PRINTS" id="PR00046">
    <property type="entry name" value="SIGMA70FCT"/>
</dbReference>
<evidence type="ECO:0000313" key="9">
    <source>
        <dbReference type="Proteomes" id="UP000540128"/>
    </source>
</evidence>
<dbReference type="InterPro" id="IPR007630">
    <property type="entry name" value="RNA_pol_sigma70_r4"/>
</dbReference>
<feature type="domain" description="RNA polymerase sigma-70 region 2" evidence="6">
    <location>
        <begin position="41"/>
        <end position="110"/>
    </location>
</feature>
<feature type="region of interest" description="Disordered" evidence="5">
    <location>
        <begin position="1"/>
        <end position="20"/>
    </location>
</feature>
<feature type="compositionally biased region" description="Basic and acidic residues" evidence="5">
    <location>
        <begin position="273"/>
        <end position="283"/>
    </location>
</feature>
<feature type="compositionally biased region" description="Basic and acidic residues" evidence="5">
    <location>
        <begin position="9"/>
        <end position="20"/>
    </location>
</feature>
<dbReference type="GO" id="GO:0016987">
    <property type="term" value="F:sigma factor activity"/>
    <property type="evidence" value="ECO:0007669"/>
    <property type="project" value="UniProtKB-KW"/>
</dbReference>
<dbReference type="SUPFAM" id="SSF88946">
    <property type="entry name" value="Sigma2 domain of RNA polymerase sigma factors"/>
    <property type="match status" value="1"/>
</dbReference>
<dbReference type="InterPro" id="IPR013324">
    <property type="entry name" value="RNA_pol_sigma_r3/r4-like"/>
</dbReference>
<dbReference type="EMBL" id="JAANNT010000015">
    <property type="protein sequence ID" value="NUV30189.1"/>
    <property type="molecule type" value="Genomic_DNA"/>
</dbReference>
<evidence type="ECO:0000259" key="6">
    <source>
        <dbReference type="Pfam" id="PF04542"/>
    </source>
</evidence>
<dbReference type="AlphaFoldDB" id="A0A7Y6CCF5"/>
<keyword evidence="9" id="KW-1185">Reference proteome</keyword>
<dbReference type="Pfam" id="PF04545">
    <property type="entry name" value="Sigma70_r4"/>
    <property type="match status" value="1"/>
</dbReference>
<feature type="region of interest" description="Disordered" evidence="5">
    <location>
        <begin position="258"/>
        <end position="283"/>
    </location>
</feature>
<evidence type="ECO:0000256" key="4">
    <source>
        <dbReference type="ARBA" id="ARBA00023163"/>
    </source>
</evidence>